<feature type="binding site" evidence="4">
    <location>
        <begin position="10"/>
        <end position="14"/>
    </location>
    <ligand>
        <name>ATP</name>
        <dbReference type="ChEBI" id="CHEBI:30616"/>
    </ligand>
</feature>
<dbReference type="PANTHER" id="PTHR23407:SF1">
    <property type="entry name" value="5-FORMYLTETRAHYDROFOLATE CYCLO-LIGASE"/>
    <property type="match status" value="1"/>
</dbReference>
<feature type="binding site" evidence="4">
    <location>
        <begin position="140"/>
        <end position="148"/>
    </location>
    <ligand>
        <name>ATP</name>
        <dbReference type="ChEBI" id="CHEBI:30616"/>
    </ligand>
</feature>
<keyword evidence="5" id="KW-0479">Metal-binding</keyword>
<dbReference type="PIRSF" id="PIRSF006806">
    <property type="entry name" value="FTHF_cligase"/>
    <property type="match status" value="1"/>
</dbReference>
<keyword evidence="7" id="KW-1185">Reference proteome</keyword>
<dbReference type="GO" id="GO:0005524">
    <property type="term" value="F:ATP binding"/>
    <property type="evidence" value="ECO:0007669"/>
    <property type="project" value="UniProtKB-KW"/>
</dbReference>
<sequence>MEGRMGKQTKESLRRFFTEKRNQLDPKIVRNTSAKIVQHLLHHPIYQNSNTLMVYLSFRNEVDLTLLIENAWQQRKKVIVPKTNPTNKQMVPYFIQSWNELEEGNYGILEPLICDKNPFPIDQIELVLVPGLAFDQEGYRLGYGGGYYDRFFDRYRKLPYLIGVAYDFQLVQHLPRDDHDYSVNEICTEKGCIKL</sequence>
<comment type="catalytic activity">
    <reaction evidence="5">
        <text>(6S)-5-formyl-5,6,7,8-tetrahydrofolate + ATP = (6R)-5,10-methenyltetrahydrofolate + ADP + phosphate</text>
        <dbReference type="Rhea" id="RHEA:10488"/>
        <dbReference type="ChEBI" id="CHEBI:30616"/>
        <dbReference type="ChEBI" id="CHEBI:43474"/>
        <dbReference type="ChEBI" id="CHEBI:57455"/>
        <dbReference type="ChEBI" id="CHEBI:57457"/>
        <dbReference type="ChEBI" id="CHEBI:456216"/>
        <dbReference type="EC" id="6.3.3.2"/>
    </reaction>
</comment>
<reference evidence="6 7" key="1">
    <citation type="submission" date="2019-03" db="EMBL/GenBank/DDBJ databases">
        <title>Genomic Encyclopedia of Type Strains, Phase IV (KMG-IV): sequencing the most valuable type-strain genomes for metagenomic binning, comparative biology and taxonomic classification.</title>
        <authorList>
            <person name="Goeker M."/>
        </authorList>
    </citation>
    <scope>NUCLEOTIDE SEQUENCE [LARGE SCALE GENOMIC DNA]</scope>
    <source>
        <strain evidence="6 7">DSM 23802</strain>
    </source>
</reference>
<dbReference type="GO" id="GO:0030272">
    <property type="term" value="F:5-formyltetrahydrofolate cyclo-ligase activity"/>
    <property type="evidence" value="ECO:0007669"/>
    <property type="project" value="UniProtKB-EC"/>
</dbReference>
<comment type="similarity">
    <text evidence="1 5">Belongs to the 5-formyltetrahydrofolate cyclo-ligase family.</text>
</comment>
<proteinExistence type="inferred from homology"/>
<comment type="cofactor">
    <cofactor evidence="5">
        <name>Mg(2+)</name>
        <dbReference type="ChEBI" id="CHEBI:18420"/>
    </cofactor>
</comment>
<dbReference type="RefSeq" id="WP_243643826.1">
    <property type="nucleotide sequence ID" value="NZ_SMAB01000020.1"/>
</dbReference>
<dbReference type="Gene3D" id="3.40.50.10420">
    <property type="entry name" value="NagB/RpiA/CoA transferase-like"/>
    <property type="match status" value="1"/>
</dbReference>
<keyword evidence="5" id="KW-0460">Magnesium</keyword>
<dbReference type="InterPro" id="IPR002698">
    <property type="entry name" value="FTHF_cligase"/>
</dbReference>
<feature type="binding site" evidence="4">
    <location>
        <position position="56"/>
    </location>
    <ligand>
        <name>substrate</name>
    </ligand>
</feature>
<evidence type="ECO:0000256" key="1">
    <source>
        <dbReference type="ARBA" id="ARBA00010638"/>
    </source>
</evidence>
<dbReference type="GO" id="GO:0046872">
    <property type="term" value="F:metal ion binding"/>
    <property type="evidence" value="ECO:0007669"/>
    <property type="project" value="UniProtKB-KW"/>
</dbReference>
<evidence type="ECO:0000256" key="3">
    <source>
        <dbReference type="ARBA" id="ARBA00022840"/>
    </source>
</evidence>
<gene>
    <name evidence="6" type="ORF">EDD72_12028</name>
</gene>
<dbReference type="Pfam" id="PF01812">
    <property type="entry name" value="5-FTHF_cyc-lig"/>
    <property type="match status" value="1"/>
</dbReference>
<accession>A0A4R3K9I4</accession>
<name>A0A4R3K9I4_9BACI</name>
<feature type="binding site" evidence="4">
    <location>
        <position position="61"/>
    </location>
    <ligand>
        <name>substrate</name>
    </ligand>
</feature>
<protein>
    <recommendedName>
        <fullName evidence="5">5-formyltetrahydrofolate cyclo-ligase</fullName>
        <ecNumber evidence="5">6.3.3.2</ecNumber>
    </recommendedName>
</protein>
<keyword evidence="6" id="KW-0436">Ligase</keyword>
<dbReference type="EMBL" id="SMAB01000020">
    <property type="protein sequence ID" value="TCS79569.1"/>
    <property type="molecule type" value="Genomic_DNA"/>
</dbReference>
<dbReference type="AlphaFoldDB" id="A0A4R3K9I4"/>
<evidence type="ECO:0000313" key="7">
    <source>
        <dbReference type="Proteomes" id="UP000295788"/>
    </source>
</evidence>
<keyword evidence="2 4" id="KW-0547">Nucleotide-binding</keyword>
<dbReference type="Proteomes" id="UP000295788">
    <property type="component" value="Unassembled WGS sequence"/>
</dbReference>
<dbReference type="GO" id="GO:0009396">
    <property type="term" value="P:folic acid-containing compound biosynthetic process"/>
    <property type="evidence" value="ECO:0007669"/>
    <property type="project" value="TreeGrafter"/>
</dbReference>
<dbReference type="PANTHER" id="PTHR23407">
    <property type="entry name" value="ATPASE INHIBITOR/5-FORMYLTETRAHYDROFOLATE CYCLO-LIGASE"/>
    <property type="match status" value="1"/>
</dbReference>
<evidence type="ECO:0000313" key="6">
    <source>
        <dbReference type="EMBL" id="TCS79569.1"/>
    </source>
</evidence>
<dbReference type="EC" id="6.3.3.2" evidence="5"/>
<dbReference type="NCBIfam" id="TIGR02727">
    <property type="entry name" value="MTHFS_bact"/>
    <property type="match status" value="1"/>
</dbReference>
<dbReference type="SUPFAM" id="SSF100950">
    <property type="entry name" value="NagB/RpiA/CoA transferase-like"/>
    <property type="match status" value="1"/>
</dbReference>
<dbReference type="GO" id="GO:0035999">
    <property type="term" value="P:tetrahydrofolate interconversion"/>
    <property type="evidence" value="ECO:0007669"/>
    <property type="project" value="TreeGrafter"/>
</dbReference>
<comment type="caution">
    <text evidence="6">The sequence shown here is derived from an EMBL/GenBank/DDBJ whole genome shotgun (WGS) entry which is preliminary data.</text>
</comment>
<dbReference type="InterPro" id="IPR037171">
    <property type="entry name" value="NagB/RpiA_transferase-like"/>
</dbReference>
<keyword evidence="3 4" id="KW-0067">ATP-binding</keyword>
<evidence type="ECO:0000256" key="2">
    <source>
        <dbReference type="ARBA" id="ARBA00022741"/>
    </source>
</evidence>
<evidence type="ECO:0000256" key="4">
    <source>
        <dbReference type="PIRSR" id="PIRSR006806-1"/>
    </source>
</evidence>
<evidence type="ECO:0000256" key="5">
    <source>
        <dbReference type="RuleBase" id="RU361279"/>
    </source>
</evidence>
<dbReference type="InterPro" id="IPR024185">
    <property type="entry name" value="FTHF_cligase-like_sf"/>
</dbReference>
<organism evidence="6 7">
    <name type="scientific">Tepidibacillus fermentans</name>
    <dbReference type="NCBI Taxonomy" id="1281767"/>
    <lineage>
        <taxon>Bacteria</taxon>
        <taxon>Bacillati</taxon>
        <taxon>Bacillota</taxon>
        <taxon>Bacilli</taxon>
        <taxon>Bacillales</taxon>
        <taxon>Bacillaceae</taxon>
        <taxon>Tepidibacillus</taxon>
    </lineage>
</organism>